<keyword evidence="5 7" id="KW-0238">DNA-binding</keyword>
<proteinExistence type="inferred from homology"/>
<accession>A0A4Z1TDQ7</accession>
<feature type="domain" description="Topo IA-type catalytic" evidence="9">
    <location>
        <begin position="161"/>
        <end position="607"/>
    </location>
</feature>
<dbReference type="Pfam" id="PF01131">
    <property type="entry name" value="Topoisom_bac"/>
    <property type="match status" value="1"/>
</dbReference>
<dbReference type="SUPFAM" id="SSF56712">
    <property type="entry name" value="Prokaryotic type I DNA topoisomerase"/>
    <property type="match status" value="1"/>
</dbReference>
<reference evidence="10 11" key="1">
    <citation type="submission" date="2019-05" db="EMBL/GenBank/DDBJ databases">
        <title>The compact genome of Giardia muris reveals important steps in the evolution of intestinal protozoan parasites.</title>
        <authorList>
            <person name="Xu F."/>
            <person name="Jimenez-Gonzalez A."/>
            <person name="Einarsson E."/>
            <person name="Astvaldsson A."/>
            <person name="Peirasmaki D."/>
            <person name="Eckmann L."/>
            <person name="Andersson J.O."/>
            <person name="Svard S.G."/>
            <person name="Jerlstrom-Hultqvist J."/>
        </authorList>
    </citation>
    <scope>NUCLEOTIDE SEQUENCE [LARGE SCALE GENOMIC DNA]</scope>
    <source>
        <strain evidence="10 11">Roberts-Thomson</strain>
    </source>
</reference>
<dbReference type="GO" id="GO:0006265">
    <property type="term" value="P:DNA topological change"/>
    <property type="evidence" value="ECO:0007669"/>
    <property type="project" value="InterPro"/>
</dbReference>
<evidence type="ECO:0000256" key="7">
    <source>
        <dbReference type="RuleBase" id="RU362092"/>
    </source>
</evidence>
<dbReference type="InterPro" id="IPR003602">
    <property type="entry name" value="Topo_IA_DNA-bd_dom"/>
</dbReference>
<feature type="region of interest" description="Disordered" evidence="8">
    <location>
        <begin position="890"/>
        <end position="925"/>
    </location>
</feature>
<dbReference type="Pfam" id="PF23546">
    <property type="entry name" value="Zn_ribbon_TOP3B"/>
    <property type="match status" value="1"/>
</dbReference>
<dbReference type="PRINTS" id="PR00417">
    <property type="entry name" value="PRTPISMRASEI"/>
</dbReference>
<dbReference type="Gene3D" id="3.40.50.140">
    <property type="match status" value="1"/>
</dbReference>
<evidence type="ECO:0000256" key="6">
    <source>
        <dbReference type="ARBA" id="ARBA00023235"/>
    </source>
</evidence>
<gene>
    <name evidence="10" type="ORF">GMRT_13694</name>
</gene>
<dbReference type="GO" id="GO:0003677">
    <property type="term" value="F:DNA binding"/>
    <property type="evidence" value="ECO:0007669"/>
    <property type="project" value="UniProtKB-KW"/>
</dbReference>
<evidence type="ECO:0000256" key="2">
    <source>
        <dbReference type="ARBA" id="ARBA00009446"/>
    </source>
</evidence>
<comment type="catalytic activity">
    <reaction evidence="1 7">
        <text>ATP-independent breakage of single-stranded DNA, followed by passage and rejoining.</text>
        <dbReference type="EC" id="5.6.2.1"/>
    </reaction>
</comment>
<evidence type="ECO:0000313" key="11">
    <source>
        <dbReference type="Proteomes" id="UP000315496"/>
    </source>
</evidence>
<dbReference type="PANTHER" id="PTHR11390:SF20">
    <property type="entry name" value="DNA TOPOISOMERASE 3-BETA-1"/>
    <property type="match status" value="1"/>
</dbReference>
<evidence type="ECO:0000256" key="3">
    <source>
        <dbReference type="ARBA" id="ARBA00012891"/>
    </source>
</evidence>
<dbReference type="EMBL" id="VDLU01000001">
    <property type="protein sequence ID" value="TNJ30689.1"/>
    <property type="molecule type" value="Genomic_DNA"/>
</dbReference>
<dbReference type="VEuPathDB" id="GiardiaDB:GMRT_13694"/>
<protein>
    <recommendedName>
        <fullName evidence="3 7">DNA topoisomerase</fullName>
        <ecNumber evidence="3 7">5.6.2.1</ecNumber>
    </recommendedName>
</protein>
<dbReference type="GO" id="GO:0005634">
    <property type="term" value="C:nucleus"/>
    <property type="evidence" value="ECO:0007669"/>
    <property type="project" value="TreeGrafter"/>
</dbReference>
<dbReference type="InterPro" id="IPR013497">
    <property type="entry name" value="Topo_IA_cen"/>
</dbReference>
<dbReference type="SMART" id="SM00436">
    <property type="entry name" value="TOP1Bc"/>
    <property type="match status" value="1"/>
</dbReference>
<evidence type="ECO:0000256" key="8">
    <source>
        <dbReference type="SAM" id="MobiDB-lite"/>
    </source>
</evidence>
<comment type="caution">
    <text evidence="10">The sequence shown here is derived from an EMBL/GenBank/DDBJ whole genome shotgun (WGS) entry which is preliminary data.</text>
</comment>
<dbReference type="InterPro" id="IPR013824">
    <property type="entry name" value="Topo_IA_cen_sub1"/>
</dbReference>
<dbReference type="Gene3D" id="1.10.290.10">
    <property type="entry name" value="Topoisomerase I, domain 4"/>
    <property type="match status" value="1"/>
</dbReference>
<organism evidence="10 11">
    <name type="scientific">Giardia muris</name>
    <dbReference type="NCBI Taxonomy" id="5742"/>
    <lineage>
        <taxon>Eukaryota</taxon>
        <taxon>Metamonada</taxon>
        <taxon>Diplomonadida</taxon>
        <taxon>Hexamitidae</taxon>
        <taxon>Giardiinae</taxon>
        <taxon>Giardia</taxon>
    </lineage>
</organism>
<dbReference type="InterPro" id="IPR056452">
    <property type="entry name" value="Zn_ribbon_TOP3B"/>
</dbReference>
<dbReference type="OrthoDB" id="430051at2759"/>
<dbReference type="InterPro" id="IPR006171">
    <property type="entry name" value="TOPRIM_dom"/>
</dbReference>
<evidence type="ECO:0000256" key="5">
    <source>
        <dbReference type="ARBA" id="ARBA00023125"/>
    </source>
</evidence>
<dbReference type="SMART" id="SM00493">
    <property type="entry name" value="TOPRIM"/>
    <property type="match status" value="1"/>
</dbReference>
<dbReference type="InterPro" id="IPR013826">
    <property type="entry name" value="Topo_IA_cen_sub3"/>
</dbReference>
<comment type="similarity">
    <text evidence="2 7">Belongs to the type IA topoisomerase family.</text>
</comment>
<dbReference type="InterPro" id="IPR023405">
    <property type="entry name" value="Topo_IA_core_domain"/>
</dbReference>
<dbReference type="Proteomes" id="UP000315496">
    <property type="component" value="Chromosome 1"/>
</dbReference>
<keyword evidence="6 7" id="KW-0413">Isomerase</keyword>
<dbReference type="CDD" id="cd00186">
    <property type="entry name" value="TOP1Ac"/>
    <property type="match status" value="1"/>
</dbReference>
<dbReference type="InterPro" id="IPR003601">
    <property type="entry name" value="Topo_IA_2"/>
</dbReference>
<dbReference type="GO" id="GO:0006310">
    <property type="term" value="P:DNA recombination"/>
    <property type="evidence" value="ECO:0007669"/>
    <property type="project" value="TreeGrafter"/>
</dbReference>
<name>A0A4Z1TDQ7_GIAMU</name>
<sequence length="925" mass="102980">MLVVLISEKPSIAEAIARNFGSSYQHRKEAMPVYEFTQKLDGKECVFLSTSVAGHIYEVDFCPELNNWAVPPTRLFEKGNIRYSPASGGSKVIGHLKHCCKKADKLILCLDNDREGENISFEVLRTVKDILPKGCQVHRARFSAVTKSELIRAFSNLDSPNKNMSDAVEARQEIDLKIGVAFTRYQSTELRGMFSDLRTEVVSYGPCQTPTLGFCVERHDEITRFRPKPYYELLGSIYIGGETHKVRWLNSRADSSSALEKRMSAINEAGKKCRITTVNTSTQKKVRPLPMNTVEMLKQASTRLGLSPFEALTQAEHLYISGFISYPRTESTVYPESFDLKSVVKSISKGSNQKLVEHSKLLLTQGLITGRKGTDCGDHPPITPTDLIPGPQGNTPLYSLIAKHFLATISPDAVYSKMSIEMVHDEIPEERFSLGLIRLDTPGWKALYETIDVADKNSDEEDLTADADSYLTKETLDRTVFVGAKLTLTNISIVNGMTKPPSHLSEADLLGLMERHGIGTDASMATHINNIVTRTYVEIKKTGRKRLLVPSSLGISLVHGYHIIDSDLVSPQLRANIERDVTQVAEGKVGKQVLIDRVLEKFLGKFLFFQTNFSKLIALLEAKFSSIRTTGRPFVRCGDCWRYMRLIEQSPPRIYCPQCDKLYTLPSKGKLVAAENAICPYDSWPLVGHTLGQQEKHTLICPRCYVYGAPKGLVPRYKEAAKLLGQPTDFEDVQALTCETCLNGDCKYSLVSRTVGRCPMCSADKIDVIDPSEDSSESTPEDPPRIVITIDLGKGKEPEKRAATCASQITSGFLYLDTATQKNFPQVCCTGCKFIAAIVNSDVKMLSEKCSECGLRKIRIDNVRVPELRGTSVTGCVLCDKEALARHVTYPQKQAWNGRRPHTNTRGRRGPPSEKRKGARRGGRR</sequence>
<evidence type="ECO:0000259" key="9">
    <source>
        <dbReference type="PROSITE" id="PS52039"/>
    </source>
</evidence>
<dbReference type="InterPro" id="IPR013825">
    <property type="entry name" value="Topo_IA_cen_sub2"/>
</dbReference>
<dbReference type="Gene3D" id="1.10.460.10">
    <property type="entry name" value="Topoisomerase I, domain 2"/>
    <property type="match status" value="1"/>
</dbReference>
<dbReference type="InterPro" id="IPR000380">
    <property type="entry name" value="Topo_IA"/>
</dbReference>
<keyword evidence="11" id="KW-1185">Reference proteome</keyword>
<dbReference type="CDD" id="cd03362">
    <property type="entry name" value="TOPRIM_TopoIA_TopoIII"/>
    <property type="match status" value="1"/>
</dbReference>
<keyword evidence="4 7" id="KW-0799">Topoisomerase</keyword>
<dbReference type="InterPro" id="IPR034144">
    <property type="entry name" value="TOPRIM_TopoIII"/>
</dbReference>
<comment type="function">
    <text evidence="7">Introduces a single-strand break via transesterification at a target site in duplex DNA. Releases the supercoiling and torsional tension of DNA introduced during the DNA replication and transcription by transiently cleaving and rejoining one strand of the DNA duplex. The scissile phosphodiester is attacked by the catalytic tyrosine of the enzyme, resulting in the formation of a DNA-(5'-phosphotyrosyl)-enzyme intermediate and the expulsion of a 3'-OH DNA strand.</text>
</comment>
<dbReference type="SMART" id="SM00437">
    <property type="entry name" value="TOP1Ac"/>
    <property type="match status" value="1"/>
</dbReference>
<dbReference type="PANTHER" id="PTHR11390">
    <property type="entry name" value="PROKARYOTIC DNA TOPOISOMERASE"/>
    <property type="match status" value="1"/>
</dbReference>
<evidence type="ECO:0000256" key="1">
    <source>
        <dbReference type="ARBA" id="ARBA00000213"/>
    </source>
</evidence>
<dbReference type="GO" id="GO:0003917">
    <property type="term" value="F:DNA topoisomerase type I (single strand cut, ATP-independent) activity"/>
    <property type="evidence" value="ECO:0007669"/>
    <property type="project" value="UniProtKB-EC"/>
</dbReference>
<feature type="compositionally biased region" description="Basic residues" evidence="8">
    <location>
        <begin position="899"/>
        <end position="909"/>
    </location>
</feature>
<dbReference type="Pfam" id="PF01751">
    <property type="entry name" value="Toprim"/>
    <property type="match status" value="1"/>
</dbReference>
<dbReference type="Gene3D" id="2.70.20.10">
    <property type="entry name" value="Topoisomerase I, domain 3"/>
    <property type="match status" value="1"/>
</dbReference>
<dbReference type="AlphaFoldDB" id="A0A4Z1TDQ7"/>
<evidence type="ECO:0000313" key="10">
    <source>
        <dbReference type="EMBL" id="TNJ30689.1"/>
    </source>
</evidence>
<evidence type="ECO:0000256" key="4">
    <source>
        <dbReference type="ARBA" id="ARBA00023029"/>
    </source>
</evidence>
<dbReference type="GO" id="GO:0006281">
    <property type="term" value="P:DNA repair"/>
    <property type="evidence" value="ECO:0007669"/>
    <property type="project" value="TreeGrafter"/>
</dbReference>
<dbReference type="EC" id="5.6.2.1" evidence="3 7"/>
<dbReference type="PROSITE" id="PS52039">
    <property type="entry name" value="TOPO_IA_2"/>
    <property type="match status" value="1"/>
</dbReference>